<sequence>DSKPSYIYKVIYVDDFDGSRPDIELRFAAELIDGDAERAAALTQRTSSTSARIWEIVLDFGDY</sequence>
<organism evidence="1 2">
    <name type="scientific">Racocetra fulgida</name>
    <dbReference type="NCBI Taxonomy" id="60492"/>
    <lineage>
        <taxon>Eukaryota</taxon>
        <taxon>Fungi</taxon>
        <taxon>Fungi incertae sedis</taxon>
        <taxon>Mucoromycota</taxon>
        <taxon>Glomeromycotina</taxon>
        <taxon>Glomeromycetes</taxon>
        <taxon>Diversisporales</taxon>
        <taxon>Gigasporaceae</taxon>
        <taxon>Racocetra</taxon>
    </lineage>
</organism>
<evidence type="ECO:0000313" key="1">
    <source>
        <dbReference type="EMBL" id="CAG8722035.1"/>
    </source>
</evidence>
<dbReference type="AlphaFoldDB" id="A0A9N9I6D7"/>
<keyword evidence="2" id="KW-1185">Reference proteome</keyword>
<feature type="non-terminal residue" evidence="1">
    <location>
        <position position="1"/>
    </location>
</feature>
<dbReference type="Proteomes" id="UP000789396">
    <property type="component" value="Unassembled WGS sequence"/>
</dbReference>
<dbReference type="EMBL" id="CAJVPZ010025320">
    <property type="protein sequence ID" value="CAG8722035.1"/>
    <property type="molecule type" value="Genomic_DNA"/>
</dbReference>
<protein>
    <submittedName>
        <fullName evidence="1">13850_t:CDS:1</fullName>
    </submittedName>
</protein>
<comment type="caution">
    <text evidence="1">The sequence shown here is derived from an EMBL/GenBank/DDBJ whole genome shotgun (WGS) entry which is preliminary data.</text>
</comment>
<proteinExistence type="predicted"/>
<name>A0A9N9I6D7_9GLOM</name>
<accession>A0A9N9I6D7</accession>
<dbReference type="OrthoDB" id="2456327at2759"/>
<evidence type="ECO:0000313" key="2">
    <source>
        <dbReference type="Proteomes" id="UP000789396"/>
    </source>
</evidence>
<reference evidence="1" key="1">
    <citation type="submission" date="2021-06" db="EMBL/GenBank/DDBJ databases">
        <authorList>
            <person name="Kallberg Y."/>
            <person name="Tangrot J."/>
            <person name="Rosling A."/>
        </authorList>
    </citation>
    <scope>NUCLEOTIDE SEQUENCE</scope>
    <source>
        <strain evidence="1">IN212</strain>
    </source>
</reference>
<gene>
    <name evidence="1" type="ORF">RFULGI_LOCUS11525</name>
</gene>